<protein>
    <submittedName>
        <fullName evidence="1">Uncharacterized protein</fullName>
    </submittedName>
</protein>
<gene>
    <name evidence="1" type="ORF">SAMN05216412_10540</name>
</gene>
<evidence type="ECO:0000313" key="2">
    <source>
        <dbReference type="Proteomes" id="UP000183339"/>
    </source>
</evidence>
<accession>A0A1I0DLU1</accession>
<dbReference type="Proteomes" id="UP000183339">
    <property type="component" value="Unassembled WGS sequence"/>
</dbReference>
<organism evidence="1 2">
    <name type="scientific">Nitrosospira multiformis</name>
    <dbReference type="NCBI Taxonomy" id="1231"/>
    <lineage>
        <taxon>Bacteria</taxon>
        <taxon>Pseudomonadati</taxon>
        <taxon>Pseudomonadota</taxon>
        <taxon>Betaproteobacteria</taxon>
        <taxon>Nitrosomonadales</taxon>
        <taxon>Nitrosomonadaceae</taxon>
        <taxon>Nitrosospira</taxon>
    </lineage>
</organism>
<proteinExistence type="predicted"/>
<evidence type="ECO:0000313" key="1">
    <source>
        <dbReference type="EMBL" id="SET33078.1"/>
    </source>
</evidence>
<name>A0A1I0DLU1_9PROT</name>
<dbReference type="AlphaFoldDB" id="A0A1I0DLU1"/>
<dbReference type="EMBL" id="FOHI01000005">
    <property type="protein sequence ID" value="SET33078.1"/>
    <property type="molecule type" value="Genomic_DNA"/>
</dbReference>
<sequence>MIWMLISILTKINNEVYGRKMGITLVRRAIVLISLVGDLAGCTVFSPRYQITHRYEPPTDPAGIVCLEKCMQKLEMCQQNCQSTYQACLKRIEPLAEERYRKAAERYDDELDTYRRRMQFGYPGWGRTTLGWGWGGYPWGWGGYPGGWGSPWGWGGGPYYGLGYSSPFFYQPPPLRPNRMREFDRLRYQQCEVECGCQSVQDACFLGCGGRKIIEERCIANCPK</sequence>
<reference evidence="1 2" key="1">
    <citation type="submission" date="2016-10" db="EMBL/GenBank/DDBJ databases">
        <authorList>
            <person name="de Groot N.N."/>
        </authorList>
    </citation>
    <scope>NUCLEOTIDE SEQUENCE [LARGE SCALE GENOMIC DNA]</scope>
    <source>
        <strain evidence="1 2">Nl7</strain>
    </source>
</reference>